<dbReference type="Gene3D" id="3.40.710.10">
    <property type="entry name" value="DD-peptidase/beta-lactamase superfamily"/>
    <property type="match status" value="1"/>
</dbReference>
<feature type="region of interest" description="Disordered" evidence="1">
    <location>
        <begin position="65"/>
        <end position="124"/>
    </location>
</feature>
<keyword evidence="2" id="KW-0472">Membrane</keyword>
<dbReference type="InterPro" id="IPR001466">
    <property type="entry name" value="Beta-lactam-related"/>
</dbReference>
<dbReference type="InterPro" id="IPR012338">
    <property type="entry name" value="Beta-lactam/transpept-like"/>
</dbReference>
<dbReference type="PANTHER" id="PTHR43283">
    <property type="entry name" value="BETA-LACTAMASE-RELATED"/>
    <property type="match status" value="1"/>
</dbReference>
<gene>
    <name evidence="5" type="ORF">ACFPET_21635</name>
</gene>
<comment type="caution">
    <text evidence="5">The sequence shown here is derived from an EMBL/GenBank/DDBJ whole genome shotgun (WGS) entry which is preliminary data.</text>
</comment>
<accession>A0ABV8U3U9</accession>
<feature type="transmembrane region" description="Helical" evidence="2">
    <location>
        <begin position="484"/>
        <end position="507"/>
    </location>
</feature>
<dbReference type="InterPro" id="IPR050789">
    <property type="entry name" value="Diverse_Enzym_Activities"/>
</dbReference>
<feature type="compositionally biased region" description="Basic and acidic residues" evidence="1">
    <location>
        <begin position="100"/>
        <end position="114"/>
    </location>
</feature>
<dbReference type="GO" id="GO:0016787">
    <property type="term" value="F:hydrolase activity"/>
    <property type="evidence" value="ECO:0007669"/>
    <property type="project" value="UniProtKB-KW"/>
</dbReference>
<evidence type="ECO:0000313" key="5">
    <source>
        <dbReference type="EMBL" id="MFC4337800.1"/>
    </source>
</evidence>
<protein>
    <submittedName>
        <fullName evidence="5">Serine hydrolase domain-containing protein</fullName>
        <ecNumber evidence="5">3.-.-.-</ecNumber>
    </submittedName>
</protein>
<organism evidence="5 6">
    <name type="scientific">Salininema proteolyticum</name>
    <dbReference type="NCBI Taxonomy" id="1607685"/>
    <lineage>
        <taxon>Bacteria</taxon>
        <taxon>Bacillati</taxon>
        <taxon>Actinomycetota</taxon>
        <taxon>Actinomycetes</taxon>
        <taxon>Glycomycetales</taxon>
        <taxon>Glycomycetaceae</taxon>
        <taxon>Salininema</taxon>
    </lineage>
</organism>
<dbReference type="EMBL" id="JBHSDK010000061">
    <property type="protein sequence ID" value="MFC4337800.1"/>
    <property type="molecule type" value="Genomic_DNA"/>
</dbReference>
<dbReference type="Pfam" id="PF00144">
    <property type="entry name" value="Beta-lactamase"/>
    <property type="match status" value="1"/>
</dbReference>
<evidence type="ECO:0000256" key="3">
    <source>
        <dbReference type="SAM" id="SignalP"/>
    </source>
</evidence>
<feature type="domain" description="Beta-lactamase-related" evidence="4">
    <location>
        <begin position="136"/>
        <end position="423"/>
    </location>
</feature>
<dbReference type="SUPFAM" id="SSF56601">
    <property type="entry name" value="beta-lactamase/transpeptidase-like"/>
    <property type="match status" value="1"/>
</dbReference>
<feature type="transmembrane region" description="Helical" evidence="2">
    <location>
        <begin position="519"/>
        <end position="540"/>
    </location>
</feature>
<feature type="chain" id="PRO_5045416897" evidence="3">
    <location>
        <begin position="22"/>
        <end position="548"/>
    </location>
</feature>
<evidence type="ECO:0000259" key="4">
    <source>
        <dbReference type="Pfam" id="PF00144"/>
    </source>
</evidence>
<feature type="compositionally biased region" description="Acidic residues" evidence="1">
    <location>
        <begin position="89"/>
        <end position="99"/>
    </location>
</feature>
<sequence>MIRRTLAAGAAVLGVFALPHAGVAQGTAEGPTDGTYAELDRAVREALEETGTPGAAWAVLDVGTGEGAEESEETGSEGEATDPNGEAGSGEDADPGGESDGEHGESPGGKEQKDTAGPSDESSVDAVHHVPGVVHTGTFGDDGDGEPVKETTPFLWGSVGKPMTSTLILSLQEDGLLDTADPVSAHLPDFAPVYEGEPADPTIAQLLSHSAGTPPDQFTDAVDLGRTEPDAVSEAASLLDEVELAYAPGTGYQYNSADYLLLGAIVESVTGATFAEQMRVRVFDPLGMDVVLAGDDRMPPGHRQFFGFPVTYESPTDVSGLPYGGTTGGDLESLSRFAAAMLGRGELDGSRVLTEESVAEAWEPHVDSSVQNYGYGWSVGELAGGEPAVWHTGATVGYESVLIVMPEAGKAVAVMQNTFGLARGSQLVNASLNAAAVLTGAEREDSGPDPALTWIPWVGAGLTVVVAVWLGVSLKRGRSVTRSVAGGIAWAAGGVLVSGSLLVVLPHFGGLPLVFLWRWLPDIALVLTTTATAFAALAAVKSFRRFKR</sequence>
<name>A0ABV8U3U9_9ACTN</name>
<keyword evidence="2" id="KW-1133">Transmembrane helix</keyword>
<keyword evidence="3" id="KW-0732">Signal</keyword>
<keyword evidence="5" id="KW-0378">Hydrolase</keyword>
<feature type="transmembrane region" description="Helical" evidence="2">
    <location>
        <begin position="454"/>
        <end position="472"/>
    </location>
</feature>
<evidence type="ECO:0000313" key="6">
    <source>
        <dbReference type="Proteomes" id="UP001595823"/>
    </source>
</evidence>
<evidence type="ECO:0000256" key="2">
    <source>
        <dbReference type="SAM" id="Phobius"/>
    </source>
</evidence>
<dbReference type="Proteomes" id="UP001595823">
    <property type="component" value="Unassembled WGS sequence"/>
</dbReference>
<feature type="signal peptide" evidence="3">
    <location>
        <begin position="1"/>
        <end position="21"/>
    </location>
</feature>
<reference evidence="6" key="1">
    <citation type="journal article" date="2019" name="Int. J. Syst. Evol. Microbiol.">
        <title>The Global Catalogue of Microorganisms (GCM) 10K type strain sequencing project: providing services to taxonomists for standard genome sequencing and annotation.</title>
        <authorList>
            <consortium name="The Broad Institute Genomics Platform"/>
            <consortium name="The Broad Institute Genome Sequencing Center for Infectious Disease"/>
            <person name="Wu L."/>
            <person name="Ma J."/>
        </authorList>
    </citation>
    <scope>NUCLEOTIDE SEQUENCE [LARGE SCALE GENOMIC DNA]</scope>
    <source>
        <strain evidence="6">IBRC-M 10908</strain>
    </source>
</reference>
<proteinExistence type="predicted"/>
<dbReference type="EC" id="3.-.-.-" evidence="5"/>
<feature type="compositionally biased region" description="Acidic residues" evidence="1">
    <location>
        <begin position="67"/>
        <end position="80"/>
    </location>
</feature>
<evidence type="ECO:0000256" key="1">
    <source>
        <dbReference type="SAM" id="MobiDB-lite"/>
    </source>
</evidence>
<keyword evidence="6" id="KW-1185">Reference proteome</keyword>
<keyword evidence="2" id="KW-0812">Transmembrane</keyword>
<dbReference type="RefSeq" id="WP_380625150.1">
    <property type="nucleotide sequence ID" value="NZ_JBHSDK010000061.1"/>
</dbReference>